<name>A0A2N5TPY1_9BASI</name>
<feature type="region of interest" description="Disordered" evidence="1">
    <location>
        <begin position="1"/>
        <end position="91"/>
    </location>
</feature>
<evidence type="ECO:0000256" key="1">
    <source>
        <dbReference type="SAM" id="MobiDB-lite"/>
    </source>
</evidence>
<protein>
    <submittedName>
        <fullName evidence="2">Uncharacterized protein</fullName>
    </submittedName>
</protein>
<accession>A0A2N5TPY1</accession>
<evidence type="ECO:0000313" key="2">
    <source>
        <dbReference type="EMBL" id="PLW27478.1"/>
    </source>
</evidence>
<sequence>MIAQDSSLLSLTPGLPSSSDPSRVSTGPLASQPLKPIKAKMESEKAVKEEARLEAQRNTDNRSIHPTTVTAPGSDPKASTPASTASCKRGRSVNKAHPYIFKALIIKQSTCGPSPQQTTNGDQMTLLQYPYPDRVWTTTPQVVLNLNQWRTPDG</sequence>
<feature type="compositionally biased region" description="Low complexity" evidence="1">
    <location>
        <begin position="1"/>
        <end position="22"/>
    </location>
</feature>
<feature type="compositionally biased region" description="Basic and acidic residues" evidence="1">
    <location>
        <begin position="39"/>
        <end position="63"/>
    </location>
</feature>
<organism evidence="2 3">
    <name type="scientific">Puccinia coronata f. sp. avenae</name>
    <dbReference type="NCBI Taxonomy" id="200324"/>
    <lineage>
        <taxon>Eukaryota</taxon>
        <taxon>Fungi</taxon>
        <taxon>Dikarya</taxon>
        <taxon>Basidiomycota</taxon>
        <taxon>Pucciniomycotina</taxon>
        <taxon>Pucciniomycetes</taxon>
        <taxon>Pucciniales</taxon>
        <taxon>Pucciniaceae</taxon>
        <taxon>Puccinia</taxon>
    </lineage>
</organism>
<evidence type="ECO:0000313" key="3">
    <source>
        <dbReference type="Proteomes" id="UP000235392"/>
    </source>
</evidence>
<reference evidence="2 3" key="1">
    <citation type="submission" date="2017-11" db="EMBL/GenBank/DDBJ databases">
        <title>De novo assembly and phasing of dikaryotic genomes from two isolates of Puccinia coronata f. sp. avenae, the causal agent of oat crown rust.</title>
        <authorList>
            <person name="Miller M.E."/>
            <person name="Zhang Y."/>
            <person name="Omidvar V."/>
            <person name="Sperschneider J."/>
            <person name="Schwessinger B."/>
            <person name="Raley C."/>
            <person name="Palmer J.M."/>
            <person name="Garnica D."/>
            <person name="Upadhyaya N."/>
            <person name="Rathjen J."/>
            <person name="Taylor J.M."/>
            <person name="Park R.F."/>
            <person name="Dodds P.N."/>
            <person name="Hirsch C.D."/>
            <person name="Kianian S.F."/>
            <person name="Figueroa M."/>
        </authorList>
    </citation>
    <scope>NUCLEOTIDE SEQUENCE [LARGE SCALE GENOMIC DNA]</scope>
    <source>
        <strain evidence="2">12SD80</strain>
    </source>
</reference>
<gene>
    <name evidence="2" type="ORF">PCASD_23084</name>
</gene>
<dbReference type="AlphaFoldDB" id="A0A2N5TPY1"/>
<dbReference type="EMBL" id="PGCI01000405">
    <property type="protein sequence ID" value="PLW27478.1"/>
    <property type="molecule type" value="Genomic_DNA"/>
</dbReference>
<proteinExistence type="predicted"/>
<comment type="caution">
    <text evidence="2">The sequence shown here is derived from an EMBL/GenBank/DDBJ whole genome shotgun (WGS) entry which is preliminary data.</text>
</comment>
<dbReference type="Proteomes" id="UP000235392">
    <property type="component" value="Unassembled WGS sequence"/>
</dbReference>